<dbReference type="PROSITE" id="PS51123">
    <property type="entry name" value="OMPA_2"/>
    <property type="match status" value="1"/>
</dbReference>
<keyword evidence="2 4" id="KW-0472">Membrane</keyword>
<dbReference type="PRINTS" id="PR01021">
    <property type="entry name" value="OMPADOMAIN"/>
</dbReference>
<evidence type="ECO:0000256" key="2">
    <source>
        <dbReference type="ARBA" id="ARBA00023136"/>
    </source>
</evidence>
<accession>A0ABY5L3L6</accession>
<keyword evidence="3" id="KW-0998">Cell outer membrane</keyword>
<dbReference type="InterPro" id="IPR050330">
    <property type="entry name" value="Bact_OuterMem_StrucFunc"/>
</dbReference>
<dbReference type="SUPFAM" id="SSF103088">
    <property type="entry name" value="OmpA-like"/>
    <property type="match status" value="1"/>
</dbReference>
<name>A0ABY5L3L6_9SPHN</name>
<dbReference type="PANTHER" id="PTHR30329">
    <property type="entry name" value="STATOR ELEMENT OF FLAGELLAR MOTOR COMPLEX"/>
    <property type="match status" value="1"/>
</dbReference>
<evidence type="ECO:0000256" key="1">
    <source>
        <dbReference type="ARBA" id="ARBA00004442"/>
    </source>
</evidence>
<protein>
    <submittedName>
        <fullName evidence="7">OmpA family protein</fullName>
    </submittedName>
</protein>
<reference evidence="7" key="1">
    <citation type="submission" date="2022-07" db="EMBL/GenBank/DDBJ databases">
        <title>Sphingomonas sp. nov., a novel bacterium isolated from the north slope of the Mount Everest.</title>
        <authorList>
            <person name="Cui X."/>
            <person name="Liu Y."/>
        </authorList>
    </citation>
    <scope>NUCLEOTIDE SEQUENCE</scope>
    <source>
        <strain evidence="7">S5-59</strain>
    </source>
</reference>
<feature type="region of interest" description="Disordered" evidence="5">
    <location>
        <begin position="186"/>
        <end position="211"/>
    </location>
</feature>
<dbReference type="PANTHER" id="PTHR30329:SF21">
    <property type="entry name" value="LIPOPROTEIN YIAD-RELATED"/>
    <property type="match status" value="1"/>
</dbReference>
<comment type="subcellular location">
    <subcellularLocation>
        <location evidence="1">Cell outer membrane</location>
    </subcellularLocation>
</comment>
<dbReference type="RefSeq" id="WP_256505248.1">
    <property type="nucleotide sequence ID" value="NZ_CP101740.1"/>
</dbReference>
<dbReference type="Gene3D" id="3.30.1330.60">
    <property type="entry name" value="OmpA-like domain"/>
    <property type="match status" value="1"/>
</dbReference>
<sequence length="225" mass="23888">MRIASKFMLTAAIASLGITSACVTDPVTGERSISKAAIGGIGGVVGGYLLGDLVGGRRDRTEKILGAGIGGLAGAGIGAYMDRQERDLRASTAGTDIDVIRQGDDLILQMPSGITFAYDSASIQPQYRGTLDRVADVLSRYEQTYVDVYGHTDSTGSDSYNQGLSERRAVSVADYLTQRGVASARMATRGYGESQPIASNETEEGRAENRRVEVKLVPITDNDVR</sequence>
<dbReference type="InterPro" id="IPR036737">
    <property type="entry name" value="OmpA-like_sf"/>
</dbReference>
<dbReference type="InterPro" id="IPR006690">
    <property type="entry name" value="OMPA-like_CS"/>
</dbReference>
<evidence type="ECO:0000256" key="4">
    <source>
        <dbReference type="PROSITE-ProRule" id="PRU00473"/>
    </source>
</evidence>
<dbReference type="Pfam" id="PF00691">
    <property type="entry name" value="OmpA"/>
    <property type="match status" value="1"/>
</dbReference>
<proteinExistence type="predicted"/>
<evidence type="ECO:0000256" key="5">
    <source>
        <dbReference type="SAM" id="MobiDB-lite"/>
    </source>
</evidence>
<dbReference type="CDD" id="cd07185">
    <property type="entry name" value="OmpA_C-like"/>
    <property type="match status" value="1"/>
</dbReference>
<dbReference type="PROSITE" id="PS01068">
    <property type="entry name" value="OMPA_1"/>
    <property type="match status" value="1"/>
</dbReference>
<organism evidence="7 8">
    <name type="scientific">Sphingomonas qomolangmaensis</name>
    <dbReference type="NCBI Taxonomy" id="2918765"/>
    <lineage>
        <taxon>Bacteria</taxon>
        <taxon>Pseudomonadati</taxon>
        <taxon>Pseudomonadota</taxon>
        <taxon>Alphaproteobacteria</taxon>
        <taxon>Sphingomonadales</taxon>
        <taxon>Sphingomonadaceae</taxon>
        <taxon>Sphingomonas</taxon>
    </lineage>
</organism>
<gene>
    <name evidence="7" type="ORF">NMP03_10100</name>
</gene>
<evidence type="ECO:0000259" key="6">
    <source>
        <dbReference type="PROSITE" id="PS51123"/>
    </source>
</evidence>
<dbReference type="InterPro" id="IPR006664">
    <property type="entry name" value="OMP_bac"/>
</dbReference>
<evidence type="ECO:0000256" key="3">
    <source>
        <dbReference type="ARBA" id="ARBA00023237"/>
    </source>
</evidence>
<evidence type="ECO:0000313" key="7">
    <source>
        <dbReference type="EMBL" id="UUL81560.1"/>
    </source>
</evidence>
<dbReference type="InterPro" id="IPR039567">
    <property type="entry name" value="Gly-zipper"/>
</dbReference>
<dbReference type="PROSITE" id="PS51257">
    <property type="entry name" value="PROKAR_LIPOPROTEIN"/>
    <property type="match status" value="1"/>
</dbReference>
<evidence type="ECO:0000313" key="8">
    <source>
        <dbReference type="Proteomes" id="UP001058533"/>
    </source>
</evidence>
<dbReference type="EMBL" id="CP101740">
    <property type="protein sequence ID" value="UUL81560.1"/>
    <property type="molecule type" value="Genomic_DNA"/>
</dbReference>
<dbReference type="InterPro" id="IPR006665">
    <property type="entry name" value="OmpA-like"/>
</dbReference>
<dbReference type="Proteomes" id="UP001058533">
    <property type="component" value="Chromosome"/>
</dbReference>
<keyword evidence="8" id="KW-1185">Reference proteome</keyword>
<dbReference type="Pfam" id="PF13488">
    <property type="entry name" value="Gly-zipper_Omp"/>
    <property type="match status" value="1"/>
</dbReference>
<feature type="domain" description="OmpA-like" evidence="6">
    <location>
        <begin position="103"/>
        <end position="220"/>
    </location>
</feature>